<feature type="transmembrane region" description="Helical" evidence="6">
    <location>
        <begin position="6"/>
        <end position="25"/>
    </location>
</feature>
<feature type="transmembrane region" description="Helical" evidence="6">
    <location>
        <begin position="118"/>
        <end position="135"/>
    </location>
</feature>
<evidence type="ECO:0000256" key="3">
    <source>
        <dbReference type="ARBA" id="ARBA00022692"/>
    </source>
</evidence>
<keyword evidence="4 6" id="KW-1133">Transmembrane helix</keyword>
<sequence>NFIPSTLLFCILAYTTVCVSTLDSVPLQNQRPSDQLLCFLLTRQILVLFSSLLSMDYYSSEPHDPVSEPPKLIKQMRQVHQQFLDSVTPYLVFRWIFTSWMFLLYCVRVYLLQGFHVISYALGIFLLNRFIGFLSPKIDPETDPNCDGVLPTRSSEEFRPFLRRLPEMKFWNSCTAAILISLLCTVFSFLDI</sequence>
<organism evidence="7 8">
    <name type="scientific">Paragonimus westermani</name>
    <dbReference type="NCBI Taxonomy" id="34504"/>
    <lineage>
        <taxon>Eukaryota</taxon>
        <taxon>Metazoa</taxon>
        <taxon>Spiralia</taxon>
        <taxon>Lophotrochozoa</taxon>
        <taxon>Platyhelminthes</taxon>
        <taxon>Trematoda</taxon>
        <taxon>Digenea</taxon>
        <taxon>Plagiorchiida</taxon>
        <taxon>Troglotremata</taxon>
        <taxon>Troglotrematidae</taxon>
        <taxon>Paragonimus</taxon>
    </lineage>
</organism>
<dbReference type="GO" id="GO:0006621">
    <property type="term" value="P:protein retention in ER lumen"/>
    <property type="evidence" value="ECO:0007669"/>
    <property type="project" value="TreeGrafter"/>
</dbReference>
<dbReference type="GO" id="GO:0005783">
    <property type="term" value="C:endoplasmic reticulum"/>
    <property type="evidence" value="ECO:0007669"/>
    <property type="project" value="GOC"/>
</dbReference>
<gene>
    <name evidence="7" type="ORF">DEA37_0011622</name>
</gene>
<keyword evidence="8" id="KW-1185">Reference proteome</keyword>
<dbReference type="Pfam" id="PF03248">
    <property type="entry name" value="Rer1"/>
    <property type="match status" value="1"/>
</dbReference>
<comment type="similarity">
    <text evidence="2">Belongs to the RER1 family.</text>
</comment>
<evidence type="ECO:0000313" key="7">
    <source>
        <dbReference type="EMBL" id="KAA3670490.1"/>
    </source>
</evidence>
<dbReference type="InterPro" id="IPR004932">
    <property type="entry name" value="Rer1"/>
</dbReference>
<feature type="transmembrane region" description="Helical" evidence="6">
    <location>
        <begin position="170"/>
        <end position="190"/>
    </location>
</feature>
<dbReference type="EMBL" id="QNGE01010163">
    <property type="protein sequence ID" value="KAA3670490.1"/>
    <property type="molecule type" value="Genomic_DNA"/>
</dbReference>
<evidence type="ECO:0000256" key="2">
    <source>
        <dbReference type="ARBA" id="ARBA00006070"/>
    </source>
</evidence>
<evidence type="ECO:0000256" key="6">
    <source>
        <dbReference type="SAM" id="Phobius"/>
    </source>
</evidence>
<evidence type="ECO:0008006" key="9">
    <source>
        <dbReference type="Google" id="ProtNLM"/>
    </source>
</evidence>
<keyword evidence="5 6" id="KW-0472">Membrane</keyword>
<reference evidence="7 8" key="1">
    <citation type="journal article" date="2019" name="Gigascience">
        <title>Whole-genome sequence of the oriental lung fluke Paragonimus westermani.</title>
        <authorList>
            <person name="Oey H."/>
            <person name="Zakrzewski M."/>
            <person name="Narain K."/>
            <person name="Devi K.R."/>
            <person name="Agatsuma T."/>
            <person name="Nawaratna S."/>
            <person name="Gobert G.N."/>
            <person name="Jones M.K."/>
            <person name="Ragan M.A."/>
            <person name="McManus D.P."/>
            <person name="Krause L."/>
        </authorList>
    </citation>
    <scope>NUCLEOTIDE SEQUENCE [LARGE SCALE GENOMIC DNA]</scope>
    <source>
        <strain evidence="7 8">IND2009</strain>
    </source>
</reference>
<evidence type="ECO:0000313" key="8">
    <source>
        <dbReference type="Proteomes" id="UP000324629"/>
    </source>
</evidence>
<evidence type="ECO:0000256" key="1">
    <source>
        <dbReference type="ARBA" id="ARBA00004141"/>
    </source>
</evidence>
<evidence type="ECO:0000256" key="5">
    <source>
        <dbReference type="ARBA" id="ARBA00023136"/>
    </source>
</evidence>
<dbReference type="PANTHER" id="PTHR10743">
    <property type="entry name" value="PROTEIN RER1"/>
    <property type="match status" value="1"/>
</dbReference>
<comment type="subcellular location">
    <subcellularLocation>
        <location evidence="1">Membrane</location>
        <topology evidence="1">Multi-pass membrane protein</topology>
    </subcellularLocation>
</comment>
<dbReference type="Proteomes" id="UP000324629">
    <property type="component" value="Unassembled WGS sequence"/>
</dbReference>
<name>A0A5J4N568_9TREM</name>
<feature type="non-terminal residue" evidence="7">
    <location>
        <position position="1"/>
    </location>
</feature>
<comment type="caution">
    <text evidence="7">The sequence shown here is derived from an EMBL/GenBank/DDBJ whole genome shotgun (WGS) entry which is preliminary data.</text>
</comment>
<dbReference type="GO" id="GO:0006890">
    <property type="term" value="P:retrograde vesicle-mediated transport, Golgi to endoplasmic reticulum"/>
    <property type="evidence" value="ECO:0007669"/>
    <property type="project" value="TreeGrafter"/>
</dbReference>
<feature type="transmembrane region" description="Helical" evidence="6">
    <location>
        <begin position="92"/>
        <end position="111"/>
    </location>
</feature>
<proteinExistence type="inferred from homology"/>
<protein>
    <recommendedName>
        <fullName evidence="9">Protein RER1</fullName>
    </recommendedName>
</protein>
<dbReference type="GO" id="GO:0000139">
    <property type="term" value="C:Golgi membrane"/>
    <property type="evidence" value="ECO:0007669"/>
    <property type="project" value="TreeGrafter"/>
</dbReference>
<dbReference type="PANTHER" id="PTHR10743:SF0">
    <property type="entry name" value="PROTEIN RER1"/>
    <property type="match status" value="1"/>
</dbReference>
<evidence type="ECO:0000256" key="4">
    <source>
        <dbReference type="ARBA" id="ARBA00022989"/>
    </source>
</evidence>
<keyword evidence="3 6" id="KW-0812">Transmembrane</keyword>
<dbReference type="AlphaFoldDB" id="A0A5J4N568"/>
<accession>A0A5J4N568</accession>
<feature type="non-terminal residue" evidence="7">
    <location>
        <position position="192"/>
    </location>
</feature>